<organism evidence="2 3">
    <name type="scientific">Oceanomicrobium pacificus</name>
    <dbReference type="NCBI Taxonomy" id="2692916"/>
    <lineage>
        <taxon>Bacteria</taxon>
        <taxon>Pseudomonadati</taxon>
        <taxon>Pseudomonadota</taxon>
        <taxon>Alphaproteobacteria</taxon>
        <taxon>Rhodobacterales</taxon>
        <taxon>Paracoccaceae</taxon>
        <taxon>Oceanomicrobium</taxon>
    </lineage>
</organism>
<keyword evidence="1" id="KW-0732">Signal</keyword>
<reference evidence="2 3" key="1">
    <citation type="submission" date="2019-12" db="EMBL/GenBank/DDBJ databases">
        <title>Strain KN286 was isolated from seawater, which was collected from Caroline Seamount in the tropical western Pacific.</title>
        <authorList>
            <person name="Wang Q."/>
        </authorList>
    </citation>
    <scope>NUCLEOTIDE SEQUENCE [LARGE SCALE GENOMIC DNA]</scope>
    <source>
        <strain evidence="2 3">KN286</strain>
    </source>
</reference>
<evidence type="ECO:0000256" key="1">
    <source>
        <dbReference type="SAM" id="SignalP"/>
    </source>
</evidence>
<dbReference type="EMBL" id="WUWG01000001">
    <property type="protein sequence ID" value="MXU63960.1"/>
    <property type="molecule type" value="Genomic_DNA"/>
</dbReference>
<protein>
    <submittedName>
        <fullName evidence="2">Uncharacterized protein</fullName>
    </submittedName>
</protein>
<comment type="caution">
    <text evidence="2">The sequence shown here is derived from an EMBL/GenBank/DDBJ whole genome shotgun (WGS) entry which is preliminary data.</text>
</comment>
<name>A0A6B0THU3_9RHOB</name>
<dbReference type="AlphaFoldDB" id="A0A6B0THU3"/>
<dbReference type="RefSeq" id="WP_160850953.1">
    <property type="nucleotide sequence ID" value="NZ_WUWG01000001.1"/>
</dbReference>
<accession>A0A6B0THU3</accession>
<evidence type="ECO:0000313" key="3">
    <source>
        <dbReference type="Proteomes" id="UP000436016"/>
    </source>
</evidence>
<proteinExistence type="predicted"/>
<keyword evidence="3" id="KW-1185">Reference proteome</keyword>
<feature type="chain" id="PRO_5025441553" evidence="1">
    <location>
        <begin position="29"/>
        <end position="158"/>
    </location>
</feature>
<gene>
    <name evidence="2" type="ORF">GSH16_00775</name>
</gene>
<feature type="signal peptide" evidence="1">
    <location>
        <begin position="1"/>
        <end position="28"/>
    </location>
</feature>
<evidence type="ECO:0000313" key="2">
    <source>
        <dbReference type="EMBL" id="MXU63960.1"/>
    </source>
</evidence>
<dbReference type="Proteomes" id="UP000436016">
    <property type="component" value="Unassembled WGS sequence"/>
</dbReference>
<sequence>MTQTAKSSAMAALAAIAMTAGLSGMATAQAVTECDWRTRAVNLVEPWERFSRSFSNGAVRVALIDTVEPAAAAFHLMIISPPYSEQGDPQCVVISRNASGGGFSGAYFEELVSDYDPSVGLTFSLPVQVMNQDATKFFRAQLDLTLNQATGDISGRLQ</sequence>